<keyword evidence="3" id="KW-1185">Reference proteome</keyword>
<proteinExistence type="predicted"/>
<comment type="caution">
    <text evidence="2">The sequence shown here is derived from an EMBL/GenBank/DDBJ whole genome shotgun (WGS) entry which is preliminary data.</text>
</comment>
<organism evidence="2 3">
    <name type="scientific">Brevibacterium samyangense</name>
    <dbReference type="NCBI Taxonomy" id="366888"/>
    <lineage>
        <taxon>Bacteria</taxon>
        <taxon>Bacillati</taxon>
        <taxon>Actinomycetota</taxon>
        <taxon>Actinomycetes</taxon>
        <taxon>Micrococcales</taxon>
        <taxon>Brevibacteriaceae</taxon>
        <taxon>Brevibacterium</taxon>
    </lineage>
</organism>
<sequence length="343" mass="37701">MTETENPVPDFAVPVPRAGSAEVPVDATVVDNAVLTPFKVFYPGNPEHFRGAIYTDDGNLVSQSQRGFGPGQTQFVPDDPERLPNFGSEPRHLDGSWFYGGHWMNHFGHFIIEALPAIGLHRPGYAGLLFHRFIWNGEPSSWQRELLRLAGWDPSTPISIVGGEPGPQVTVERVSIERRPVVLGLVASKRAVEIWQEVARRASAEATAEIGHHPKVYFSRTHLNHDNRFTRNDRVLEDRMAERGFHVVHPQELPVAHQLALAANAEVIAGIAGSNLLLSAFAPAGTRIIEIGNRRNPVQGQHMQRALSAATGHLHVFLPYAGGRSARNVVPTLEAVDTLLKGK</sequence>
<dbReference type="Pfam" id="PF04577">
    <property type="entry name" value="Glyco_transf_61"/>
    <property type="match status" value="1"/>
</dbReference>
<name>A0ABN2TNL1_9MICO</name>
<evidence type="ECO:0000313" key="3">
    <source>
        <dbReference type="Proteomes" id="UP001500755"/>
    </source>
</evidence>
<feature type="domain" description="Glycosyltransferase 61 catalytic" evidence="1">
    <location>
        <begin position="107"/>
        <end position="289"/>
    </location>
</feature>
<protein>
    <recommendedName>
        <fullName evidence="1">Glycosyltransferase 61 catalytic domain-containing protein</fullName>
    </recommendedName>
</protein>
<accession>A0ABN2TNL1</accession>
<reference evidence="2 3" key="1">
    <citation type="journal article" date="2019" name="Int. J. Syst. Evol. Microbiol.">
        <title>The Global Catalogue of Microorganisms (GCM) 10K type strain sequencing project: providing services to taxonomists for standard genome sequencing and annotation.</title>
        <authorList>
            <consortium name="The Broad Institute Genomics Platform"/>
            <consortium name="The Broad Institute Genome Sequencing Center for Infectious Disease"/>
            <person name="Wu L."/>
            <person name="Ma J."/>
        </authorList>
    </citation>
    <scope>NUCLEOTIDE SEQUENCE [LARGE SCALE GENOMIC DNA]</scope>
    <source>
        <strain evidence="2 3">JCM 14546</strain>
    </source>
</reference>
<dbReference type="InterPro" id="IPR049625">
    <property type="entry name" value="Glyco_transf_61_cat"/>
</dbReference>
<gene>
    <name evidence="2" type="ORF">GCM10009755_29150</name>
</gene>
<evidence type="ECO:0000259" key="1">
    <source>
        <dbReference type="Pfam" id="PF04577"/>
    </source>
</evidence>
<dbReference type="RefSeq" id="WP_344310921.1">
    <property type="nucleotide sequence ID" value="NZ_BAAANO010000038.1"/>
</dbReference>
<dbReference type="EMBL" id="BAAANO010000038">
    <property type="protein sequence ID" value="GAA2015552.1"/>
    <property type="molecule type" value="Genomic_DNA"/>
</dbReference>
<evidence type="ECO:0000313" key="2">
    <source>
        <dbReference type="EMBL" id="GAA2015552.1"/>
    </source>
</evidence>
<dbReference type="Proteomes" id="UP001500755">
    <property type="component" value="Unassembled WGS sequence"/>
</dbReference>